<dbReference type="AlphaFoldDB" id="A0A2P9EIU6"/>
<geneLocation type="plasmid" evidence="1">
    <name>RCS78_p</name>
</geneLocation>
<dbReference type="RefSeq" id="WP_139765037.1">
    <property type="nucleotide sequence ID" value="NC_023277.2"/>
</dbReference>
<keyword evidence="1" id="KW-0614">Plasmid</keyword>
<reference evidence="1" key="1">
    <citation type="submission" date="2018-02" db="EMBL/GenBank/DDBJ databases">
        <authorList>
            <person name="Cohen D.B."/>
            <person name="Kent A.D."/>
        </authorList>
    </citation>
    <scope>NUCLEOTIDE SEQUENCE</scope>
    <source>
        <strain evidence="1">1454</strain>
    </source>
</reference>
<proteinExistence type="predicted"/>
<gene>
    <name evidence="1" type="ORF">RCS78_P0212</name>
</gene>
<organism evidence="1">
    <name type="scientific">Escherichia coli</name>
    <dbReference type="NCBI Taxonomy" id="562"/>
    <lineage>
        <taxon>Bacteria</taxon>
        <taxon>Pseudomonadati</taxon>
        <taxon>Pseudomonadota</taxon>
        <taxon>Gammaproteobacteria</taxon>
        <taxon>Enterobacterales</taxon>
        <taxon>Enterobacteriaceae</taxon>
        <taxon>Escherichia</taxon>
    </lineage>
</organism>
<evidence type="ECO:0000313" key="1">
    <source>
        <dbReference type="EMBL" id="SPE03301.1"/>
    </source>
</evidence>
<accession>A0A2P9EIU6</accession>
<dbReference type="EMBL" id="LT985296">
    <property type="protein sequence ID" value="SPE03301.1"/>
    <property type="molecule type" value="Genomic_DNA"/>
</dbReference>
<name>A0A2P9EIU6_ECOLX</name>
<protein>
    <submittedName>
        <fullName evidence="1">Uncharacterized protein</fullName>
    </submittedName>
</protein>
<sequence length="107" mass="11993">MDISPAEYCEIINCFNHLLSYRKPAEYLRHQSKAVINDDDIFAVQKFLPANYANCSLMMGETVIMNSLFATSVKGAEKVRDIQMLSDRHGYTLPTTVASLGKVRTSS</sequence>